<name>A0A2V1IUB8_9BACT</name>
<evidence type="ECO:0000313" key="1">
    <source>
        <dbReference type="EMBL" id="PWB06124.1"/>
    </source>
</evidence>
<protein>
    <submittedName>
        <fullName evidence="1">Uncharacterized protein</fullName>
    </submittedName>
</protein>
<gene>
    <name evidence="1" type="ORF">C5O25_11330</name>
</gene>
<dbReference type="EMBL" id="PUBV01000034">
    <property type="protein sequence ID" value="PWB06124.1"/>
    <property type="molecule type" value="Genomic_DNA"/>
</dbReference>
<organism evidence="1 2">
    <name type="scientific">Paramuribaculum intestinale</name>
    <dbReference type="NCBI Taxonomy" id="2094151"/>
    <lineage>
        <taxon>Bacteria</taxon>
        <taxon>Pseudomonadati</taxon>
        <taxon>Bacteroidota</taxon>
        <taxon>Bacteroidia</taxon>
        <taxon>Bacteroidales</taxon>
        <taxon>Muribaculaceae</taxon>
        <taxon>Paramuribaculum</taxon>
    </lineage>
</organism>
<dbReference type="Proteomes" id="UP000244925">
    <property type="component" value="Unassembled WGS sequence"/>
</dbReference>
<sequence>MTPEDIPLEKIHYCGKCGAPLKLDMSDKEYNTYKDYVVIEQNEINMLRNEVFQKQLRIRKLEEELYYLKNVKYGSFWSTIKAAFRFN</sequence>
<keyword evidence="2" id="KW-1185">Reference proteome</keyword>
<reference evidence="2" key="1">
    <citation type="submission" date="2018-02" db="EMBL/GenBank/DDBJ databases">
        <authorList>
            <person name="Clavel T."/>
            <person name="Strowig T."/>
        </authorList>
    </citation>
    <scope>NUCLEOTIDE SEQUENCE [LARGE SCALE GENOMIC DNA]</scope>
    <source>
        <strain evidence="2">DSM 100764</strain>
    </source>
</reference>
<dbReference type="AlphaFoldDB" id="A0A2V1IUB8"/>
<evidence type="ECO:0000313" key="2">
    <source>
        <dbReference type="Proteomes" id="UP000244925"/>
    </source>
</evidence>
<accession>A0A2V1IUB8</accession>
<proteinExistence type="predicted"/>
<comment type="caution">
    <text evidence="1">The sequence shown here is derived from an EMBL/GenBank/DDBJ whole genome shotgun (WGS) entry which is preliminary data.</text>
</comment>